<dbReference type="Pfam" id="PF03091">
    <property type="entry name" value="CutA1"/>
    <property type="match status" value="1"/>
</dbReference>
<dbReference type="InterPro" id="IPR015867">
    <property type="entry name" value="N-reg_PII/ATP_PRibTrfase_C"/>
</dbReference>
<reference evidence="2 3" key="1">
    <citation type="submission" date="2024-02" db="EMBL/GenBank/DDBJ databases">
        <title>The whole genome sequence of five bacterial samples isolated from Abu Dhabi Sabkha-shore region.</title>
        <authorList>
            <person name="Sudalaimuthuasari N."/>
            <person name="Sarfraz B."/>
            <person name="Tuyisabe J.D."/>
            <person name="Mugisha Ntwali L.D.M."/>
            <person name="Ali A.I.A.A."/>
            <person name="Almansoori S.Z.A."/>
            <person name="Alajami H.S.A."/>
            <person name="Almeqbaali A.A.S."/>
            <person name="Kundu B."/>
            <person name="Saeed E.E."/>
            <person name="Sukumarinath V."/>
            <person name="Mishra A.K."/>
            <person name="Hazzouri K.M."/>
            <person name="Almaskari R."/>
            <person name="Sharma A.K."/>
            <person name="Amiri K.M.A."/>
        </authorList>
    </citation>
    <scope>NUCLEOTIDE SEQUENCE [LARGE SCALE GENOMIC DNA]</scope>
    <source>
        <strain evidence="3">kcgeb_sd</strain>
    </source>
</reference>
<accession>A0ABZ2DB55</accession>
<dbReference type="InterPro" id="IPR004323">
    <property type="entry name" value="Ion_tolerance_CutA"/>
</dbReference>
<proteinExistence type="inferred from homology"/>
<protein>
    <submittedName>
        <fullName evidence="2">Divalent-cation tolerance protein CutA</fullName>
    </submittedName>
</protein>
<gene>
    <name evidence="2" type="primary">cutA</name>
    <name evidence="2" type="ORF">V5F89_03815</name>
</gene>
<dbReference type="Proteomes" id="UP001335183">
    <property type="component" value="Chromosome"/>
</dbReference>
<dbReference type="PANTHER" id="PTHR23419">
    <property type="entry name" value="DIVALENT CATION TOLERANCE CUTA-RELATED"/>
    <property type="match status" value="1"/>
</dbReference>
<comment type="similarity">
    <text evidence="1">Belongs to the CutA family.</text>
</comment>
<keyword evidence="3" id="KW-1185">Reference proteome</keyword>
<evidence type="ECO:0000313" key="3">
    <source>
        <dbReference type="Proteomes" id="UP001335183"/>
    </source>
</evidence>
<dbReference type="Gene3D" id="3.30.70.120">
    <property type="match status" value="1"/>
</dbReference>
<dbReference type="SUPFAM" id="SSF54913">
    <property type="entry name" value="GlnB-like"/>
    <property type="match status" value="1"/>
</dbReference>
<evidence type="ECO:0000256" key="1">
    <source>
        <dbReference type="ARBA" id="ARBA00010169"/>
    </source>
</evidence>
<dbReference type="EMBL" id="CP144918">
    <property type="protein sequence ID" value="WWA48044.1"/>
    <property type="molecule type" value="Genomic_DNA"/>
</dbReference>
<dbReference type="PANTHER" id="PTHR23419:SF8">
    <property type="entry name" value="FI09726P"/>
    <property type="match status" value="1"/>
</dbReference>
<sequence>MSALVWCPCPDERTAMALARQLVEEDLAACGNAIGPMRSVFAWNGTVEESRECGLLLKTHARVLDRAVARLEALHPYDEPAVLGWRCEAAGAATAAWLAALGTDMPEGDGP</sequence>
<evidence type="ECO:0000313" key="2">
    <source>
        <dbReference type="EMBL" id="WWA48044.1"/>
    </source>
</evidence>
<organism evidence="2 3">
    <name type="scientific">Pelagerythrobacter marensis</name>
    <dbReference type="NCBI Taxonomy" id="543877"/>
    <lineage>
        <taxon>Bacteria</taxon>
        <taxon>Pseudomonadati</taxon>
        <taxon>Pseudomonadota</taxon>
        <taxon>Alphaproteobacteria</taxon>
        <taxon>Sphingomonadales</taxon>
        <taxon>Erythrobacteraceae</taxon>
        <taxon>Pelagerythrobacter</taxon>
    </lineage>
</organism>
<name>A0ABZ2DB55_9SPHN</name>
<dbReference type="InterPro" id="IPR011322">
    <property type="entry name" value="N-reg_PII-like_a/b"/>
</dbReference>
<dbReference type="RefSeq" id="WP_338446930.1">
    <property type="nucleotide sequence ID" value="NZ_CP144918.1"/>
</dbReference>